<organism evidence="2 3">
    <name type="scientific">Araneus ventricosus</name>
    <name type="common">Orbweaver spider</name>
    <name type="synonym">Epeira ventricosa</name>
    <dbReference type="NCBI Taxonomy" id="182803"/>
    <lineage>
        <taxon>Eukaryota</taxon>
        <taxon>Metazoa</taxon>
        <taxon>Ecdysozoa</taxon>
        <taxon>Arthropoda</taxon>
        <taxon>Chelicerata</taxon>
        <taxon>Arachnida</taxon>
        <taxon>Araneae</taxon>
        <taxon>Araneomorphae</taxon>
        <taxon>Entelegynae</taxon>
        <taxon>Araneoidea</taxon>
        <taxon>Araneidae</taxon>
        <taxon>Araneus</taxon>
    </lineage>
</organism>
<dbReference type="Proteomes" id="UP000499080">
    <property type="component" value="Unassembled WGS sequence"/>
</dbReference>
<reference evidence="2 3" key="1">
    <citation type="journal article" date="2019" name="Sci. Rep.">
        <title>Orb-weaving spider Araneus ventricosus genome elucidates the spidroin gene catalogue.</title>
        <authorList>
            <person name="Kono N."/>
            <person name="Nakamura H."/>
            <person name="Ohtoshi R."/>
            <person name="Moran D.A.P."/>
            <person name="Shinohara A."/>
            <person name="Yoshida Y."/>
            <person name="Fujiwara M."/>
            <person name="Mori M."/>
            <person name="Tomita M."/>
            <person name="Arakawa K."/>
        </authorList>
    </citation>
    <scope>NUCLEOTIDE SEQUENCE [LARGE SCALE GENOMIC DNA]</scope>
</reference>
<evidence type="ECO:0000313" key="2">
    <source>
        <dbReference type="EMBL" id="GBO30582.1"/>
    </source>
</evidence>
<dbReference type="EMBL" id="BGPR01053769">
    <property type="protein sequence ID" value="GBO30582.1"/>
    <property type="molecule type" value="Genomic_DNA"/>
</dbReference>
<feature type="signal peptide" evidence="1">
    <location>
        <begin position="1"/>
        <end position="16"/>
    </location>
</feature>
<sequence length="108" mass="11895">MRVLILGSAVLSLVSTHRFNAPSGVLELSLRFSSEVDLSKQNNTAFPEDMGSSHAIGPHKAHFISLSHTLVRQTGSRHGPQTKCWLSVGKKVRSVVQIQYRLHSSHLP</sequence>
<keyword evidence="1" id="KW-0732">Signal</keyword>
<comment type="caution">
    <text evidence="2">The sequence shown here is derived from an EMBL/GenBank/DDBJ whole genome shotgun (WGS) entry which is preliminary data.</text>
</comment>
<feature type="chain" id="PRO_5021355028" description="Secreted protein" evidence="1">
    <location>
        <begin position="17"/>
        <end position="108"/>
    </location>
</feature>
<evidence type="ECO:0008006" key="4">
    <source>
        <dbReference type="Google" id="ProtNLM"/>
    </source>
</evidence>
<accession>A0A4Y2W0U7</accession>
<name>A0A4Y2W0U7_ARAVE</name>
<gene>
    <name evidence="2" type="ORF">AVEN_126274_1</name>
</gene>
<protein>
    <recommendedName>
        <fullName evidence="4">Secreted protein</fullName>
    </recommendedName>
</protein>
<evidence type="ECO:0000313" key="3">
    <source>
        <dbReference type="Proteomes" id="UP000499080"/>
    </source>
</evidence>
<proteinExistence type="predicted"/>
<keyword evidence="3" id="KW-1185">Reference proteome</keyword>
<dbReference type="AlphaFoldDB" id="A0A4Y2W0U7"/>
<evidence type="ECO:0000256" key="1">
    <source>
        <dbReference type="SAM" id="SignalP"/>
    </source>
</evidence>